<dbReference type="GO" id="GO:0050660">
    <property type="term" value="F:flavin adenine dinucleotide binding"/>
    <property type="evidence" value="ECO:0007669"/>
    <property type="project" value="InterPro"/>
</dbReference>
<gene>
    <name evidence="1" type="ORF">EXE63_08605</name>
</gene>
<dbReference type="InterPro" id="IPR009100">
    <property type="entry name" value="AcylCoA_DH/oxidase_NM_dom_sf"/>
</dbReference>
<sequence length="281" mass="28592">MSQSAVRDSVDGSRAYRLTQPSAHDGLGLAPDELIRAVGEIAVSDGSLGWLAGSYGIAALALAPAVADDVWGARPDAVVTAGHRGSAVVAQGRLTGRWGSVVGAEHADWFLLSCDGAYVLLPRRRVDVAVHARPAALPGAGIGDVTVADIAVDDRDPAVADRVVAAAAAASVVVGSALGGWRRHVDQVRARLAISYGGDEIADEAAAQIARTASDLDASRLQIATAGFTGGTAPFAQAISRARGAADRLMAGSRHALDASDPVTAAWRDVHAGCRLAAAVM</sequence>
<accession>A0A6H0S166</accession>
<reference evidence="1 2" key="1">
    <citation type="submission" date="2019-04" db="EMBL/GenBank/DDBJ databases">
        <title>Draft, Whole-Genome Sequence of the Anthracene-degrading Mycobacterium frederiksbergense LB501T, Isolated from a Polycyclic Aromatic Hydrocarbon (PAH)-Contaminated Soil.</title>
        <authorList>
            <person name="Augelletti F."/>
        </authorList>
    </citation>
    <scope>NUCLEOTIDE SEQUENCE [LARGE SCALE GENOMIC DNA]</scope>
    <source>
        <strain evidence="1 2">LB 501T</strain>
    </source>
</reference>
<name>A0A6H0S166_9MYCO</name>
<dbReference type="RefSeq" id="WP_168141593.1">
    <property type="nucleotide sequence ID" value="NZ_CP038799.1"/>
</dbReference>
<proteinExistence type="predicted"/>
<evidence type="ECO:0000313" key="2">
    <source>
        <dbReference type="Proteomes" id="UP000501849"/>
    </source>
</evidence>
<dbReference type="EMBL" id="CP038799">
    <property type="protein sequence ID" value="QIV80934.1"/>
    <property type="molecule type" value="Genomic_DNA"/>
</dbReference>
<dbReference type="InterPro" id="IPR037069">
    <property type="entry name" value="AcylCoA_DH/ox_N_sf"/>
</dbReference>
<dbReference type="GO" id="GO:0016627">
    <property type="term" value="F:oxidoreductase activity, acting on the CH-CH group of donors"/>
    <property type="evidence" value="ECO:0007669"/>
    <property type="project" value="InterPro"/>
</dbReference>
<dbReference type="Proteomes" id="UP000501849">
    <property type="component" value="Chromosome"/>
</dbReference>
<dbReference type="Gene3D" id="1.10.540.10">
    <property type="entry name" value="Acyl-CoA dehydrogenase/oxidase, N-terminal domain"/>
    <property type="match status" value="1"/>
</dbReference>
<dbReference type="AlphaFoldDB" id="A0A6H0S166"/>
<dbReference type="KEGG" id="mfre:EXE63_08605"/>
<evidence type="ECO:0000313" key="1">
    <source>
        <dbReference type="EMBL" id="QIV80934.1"/>
    </source>
</evidence>
<keyword evidence="2" id="KW-1185">Reference proteome</keyword>
<evidence type="ECO:0008006" key="3">
    <source>
        <dbReference type="Google" id="ProtNLM"/>
    </source>
</evidence>
<protein>
    <recommendedName>
        <fullName evidence="3">Acyl-CoA dehydrogenase</fullName>
    </recommendedName>
</protein>
<dbReference type="SUPFAM" id="SSF56645">
    <property type="entry name" value="Acyl-CoA dehydrogenase NM domain-like"/>
    <property type="match status" value="1"/>
</dbReference>
<organism evidence="1 2">
    <name type="scientific">Mycolicibacterium frederiksbergense</name>
    <dbReference type="NCBI Taxonomy" id="117567"/>
    <lineage>
        <taxon>Bacteria</taxon>
        <taxon>Bacillati</taxon>
        <taxon>Actinomycetota</taxon>
        <taxon>Actinomycetes</taxon>
        <taxon>Mycobacteriales</taxon>
        <taxon>Mycobacteriaceae</taxon>
        <taxon>Mycolicibacterium</taxon>
    </lineage>
</organism>